<keyword evidence="1" id="KW-0677">Repeat</keyword>
<dbReference type="SUPFAM" id="SSF81923">
    <property type="entry name" value="Double Clp-N motif"/>
    <property type="match status" value="2"/>
</dbReference>
<evidence type="ECO:0000259" key="2">
    <source>
        <dbReference type="PROSITE" id="PS51903"/>
    </source>
</evidence>
<dbReference type="AlphaFoldDB" id="A0A512P921"/>
<evidence type="ECO:0000313" key="4">
    <source>
        <dbReference type="Proteomes" id="UP000321798"/>
    </source>
</evidence>
<gene>
    <name evidence="3" type="ORF">CSO01_03470</name>
</gene>
<dbReference type="GO" id="GO:0008233">
    <property type="term" value="F:peptidase activity"/>
    <property type="evidence" value="ECO:0007669"/>
    <property type="project" value="UniProtKB-KW"/>
</dbReference>
<dbReference type="Pfam" id="PF02861">
    <property type="entry name" value="Clp_N"/>
    <property type="match status" value="2"/>
</dbReference>
<dbReference type="GO" id="GO:0006508">
    <property type="term" value="P:proteolysis"/>
    <property type="evidence" value="ECO:0007669"/>
    <property type="project" value="UniProtKB-KW"/>
</dbReference>
<keyword evidence="3" id="KW-0645">Protease</keyword>
<keyword evidence="3" id="KW-0378">Hydrolase</keyword>
<dbReference type="Proteomes" id="UP000321798">
    <property type="component" value="Unassembled WGS sequence"/>
</dbReference>
<dbReference type="OrthoDB" id="3628183at2"/>
<dbReference type="Gene3D" id="1.10.1780.10">
    <property type="entry name" value="Clp, N-terminal domain"/>
    <property type="match status" value="2"/>
</dbReference>
<dbReference type="RefSeq" id="WP_146951385.1">
    <property type="nucleotide sequence ID" value="NZ_BAABBJ010000005.1"/>
</dbReference>
<dbReference type="PROSITE" id="PS51903">
    <property type="entry name" value="CLP_R"/>
    <property type="match status" value="1"/>
</dbReference>
<comment type="caution">
    <text evidence="3">The sequence shown here is derived from an EMBL/GenBank/DDBJ whole genome shotgun (WGS) entry which is preliminary data.</text>
</comment>
<sequence length="188" mass="20123">MFEKFATDAREAVVRAQEAARTAGSDHIGAEHLLLGAVITPGSVAGRAVERLGLRTGDVVVLVRHLPTEVLDAEALAAVGVDLDAVRAQAEATFGPGALDGTRTPQRRTHLPFDAAAKKTLEVALREAVRFKQRRIDTGHLLFACARLDETRAHDVLDRLGVTPQALRQAVVAVWADGDETSSSHDSH</sequence>
<evidence type="ECO:0000313" key="3">
    <source>
        <dbReference type="EMBL" id="GEP67632.1"/>
    </source>
</evidence>
<organism evidence="3 4">
    <name type="scientific">Cellulomonas soli</name>
    <dbReference type="NCBI Taxonomy" id="931535"/>
    <lineage>
        <taxon>Bacteria</taxon>
        <taxon>Bacillati</taxon>
        <taxon>Actinomycetota</taxon>
        <taxon>Actinomycetes</taxon>
        <taxon>Micrococcales</taxon>
        <taxon>Cellulomonadaceae</taxon>
        <taxon>Cellulomonas</taxon>
    </lineage>
</organism>
<protein>
    <submittedName>
        <fullName evidence="3">Clp protease</fullName>
    </submittedName>
</protein>
<dbReference type="InterPro" id="IPR036628">
    <property type="entry name" value="Clp_N_dom_sf"/>
</dbReference>
<name>A0A512P921_9CELL</name>
<accession>A0A512P921</accession>
<evidence type="ECO:0000256" key="1">
    <source>
        <dbReference type="PROSITE-ProRule" id="PRU01251"/>
    </source>
</evidence>
<proteinExistence type="predicted"/>
<dbReference type="InterPro" id="IPR004176">
    <property type="entry name" value="Clp_R_N"/>
</dbReference>
<feature type="domain" description="Clp R" evidence="2">
    <location>
        <begin position="2"/>
        <end position="177"/>
    </location>
</feature>
<reference evidence="3 4" key="1">
    <citation type="submission" date="2019-07" db="EMBL/GenBank/DDBJ databases">
        <title>Whole genome shotgun sequence of Cellulomonas soli NBRC 109434.</title>
        <authorList>
            <person name="Hosoyama A."/>
            <person name="Uohara A."/>
            <person name="Ohji S."/>
            <person name="Ichikawa N."/>
        </authorList>
    </citation>
    <scope>NUCLEOTIDE SEQUENCE [LARGE SCALE GENOMIC DNA]</scope>
    <source>
        <strain evidence="3 4">NBRC 109434</strain>
    </source>
</reference>
<dbReference type="EMBL" id="BKAL01000001">
    <property type="protein sequence ID" value="GEP67632.1"/>
    <property type="molecule type" value="Genomic_DNA"/>
</dbReference>
<keyword evidence="4" id="KW-1185">Reference proteome</keyword>